<dbReference type="STRING" id="34103.SAMN05421778_10590"/>
<dbReference type="EMBL" id="AZRA01000024">
    <property type="protein sequence ID" value="KDB53477.1"/>
    <property type="molecule type" value="Genomic_DNA"/>
</dbReference>
<dbReference type="InterPro" id="IPR047111">
    <property type="entry name" value="YbaP-like"/>
</dbReference>
<dbReference type="Proteomes" id="UP000026714">
    <property type="component" value="Unassembled WGS sequence"/>
</dbReference>
<sequence length="342" mass="36658">MPVKLIARRLPAVLSAVLLAVPLLVVPGLLRAQALQDPPAAEALCPPPAEPPAQAQWLQSLPGPADRGLLWRIEKDGRVSHLYGTVHVGRADWIRPGPRVMAALAQADRVAFELDLLDPDVLQRLQRAALPPAGLPELPADLAERLAQQRSLACVGGLLAGLRPELQVITLVSLSLRGDGLDPAWGIDGWLARLAHARRQTVLSLETPEQQVALLVAPRPAEVAAVVRRGLDELEDPATRRVALRLAEHWAASDLAAIENFAQWCGCLESEAERQAHQAGVLARNPAMAERIAALHQRGARVFAAVGALHMTGPEGLPALLARRGFQVERVLPAPAPGPVRQ</sequence>
<accession>A0A059KPQ9</accession>
<proteinExistence type="predicted"/>
<evidence type="ECO:0000313" key="2">
    <source>
        <dbReference type="Proteomes" id="UP000026714"/>
    </source>
</evidence>
<gene>
    <name evidence="1" type="ORF">X805_09320</name>
</gene>
<dbReference type="PATRIC" id="fig|1286631.3.peg.920"/>
<dbReference type="AlphaFoldDB" id="A0A059KPQ9"/>
<evidence type="ECO:0008006" key="3">
    <source>
        <dbReference type="Google" id="ProtNLM"/>
    </source>
</evidence>
<dbReference type="eggNOG" id="COG3735">
    <property type="taxonomic scope" value="Bacteria"/>
</dbReference>
<reference evidence="1 2" key="1">
    <citation type="journal article" date="2014" name="FEMS Microbiol. Ecol.">
        <title>Sphaerotilus natans encrusted with nanoball-shaped Fe(III) oxide minerals formed by nitrate-reducing mixotrophic Fe(II) oxidation.</title>
        <authorList>
            <person name="Park S."/>
            <person name="Kim D.H."/>
            <person name="Lee J.H."/>
            <person name="Hur H.G."/>
        </authorList>
    </citation>
    <scope>NUCLEOTIDE SEQUENCE [LARGE SCALE GENOMIC DNA]</scope>
    <source>
        <strain evidence="1 2">DSM 6575</strain>
    </source>
</reference>
<dbReference type="PANTHER" id="PTHR40590:SF1">
    <property type="entry name" value="CYTOPLASMIC PROTEIN"/>
    <property type="match status" value="1"/>
</dbReference>
<dbReference type="InterPro" id="IPR002816">
    <property type="entry name" value="TraB/PrgY/GumN_fam"/>
</dbReference>
<organism evidence="1 2">
    <name type="scientific">Sphaerotilus natans subsp. natans DSM 6575</name>
    <dbReference type="NCBI Taxonomy" id="1286631"/>
    <lineage>
        <taxon>Bacteria</taxon>
        <taxon>Pseudomonadati</taxon>
        <taxon>Pseudomonadota</taxon>
        <taxon>Betaproteobacteria</taxon>
        <taxon>Burkholderiales</taxon>
        <taxon>Sphaerotilaceae</taxon>
        <taxon>Sphaerotilus</taxon>
    </lineage>
</organism>
<dbReference type="CDD" id="cd14789">
    <property type="entry name" value="Tiki"/>
    <property type="match status" value="1"/>
</dbReference>
<keyword evidence="2" id="KW-1185">Reference proteome</keyword>
<dbReference type="SUPFAM" id="SSF159501">
    <property type="entry name" value="EreA/ChaN-like"/>
    <property type="match status" value="1"/>
</dbReference>
<dbReference type="Pfam" id="PF01963">
    <property type="entry name" value="TraB_PrgY_gumN"/>
    <property type="match status" value="1"/>
</dbReference>
<name>A0A059KPQ9_9BURK</name>
<protein>
    <recommendedName>
        <fullName evidence="3">TraB/GumN family protein</fullName>
    </recommendedName>
</protein>
<dbReference type="RefSeq" id="WP_037478772.1">
    <property type="nucleotide sequence ID" value="NZ_AZRA01000024.1"/>
</dbReference>
<evidence type="ECO:0000313" key="1">
    <source>
        <dbReference type="EMBL" id="KDB53477.1"/>
    </source>
</evidence>
<comment type="caution">
    <text evidence="1">The sequence shown here is derived from an EMBL/GenBank/DDBJ whole genome shotgun (WGS) entry which is preliminary data.</text>
</comment>
<dbReference type="PANTHER" id="PTHR40590">
    <property type="entry name" value="CYTOPLASMIC PROTEIN-RELATED"/>
    <property type="match status" value="1"/>
</dbReference>